<dbReference type="GO" id="GO:0061617">
    <property type="term" value="C:MICOS complex"/>
    <property type="evidence" value="ECO:0007669"/>
    <property type="project" value="UniProtKB-UniRule"/>
</dbReference>
<dbReference type="PANTHER" id="PTHR14564">
    <property type="entry name" value="MICOS COMPLEX SUBUNIT MIC26 / MIC27 FAMILY MEMBER"/>
    <property type="match status" value="1"/>
</dbReference>
<dbReference type="EMBL" id="HBUF01279529">
    <property type="protein sequence ID" value="CAG6687015.1"/>
    <property type="molecule type" value="Transcribed_RNA"/>
</dbReference>
<feature type="chain" id="PRO_5035638904" description="MICOS complex subunit" evidence="8">
    <location>
        <begin position="29"/>
        <end position="242"/>
    </location>
</feature>
<comment type="subunit">
    <text evidence="7">Component of the mitochondrial contact site and cristae organizing system (MICOS) complex.</text>
</comment>
<dbReference type="EMBL" id="HBUF01345716">
    <property type="protein sequence ID" value="CAG6709115.1"/>
    <property type="molecule type" value="Transcribed_RNA"/>
</dbReference>
<dbReference type="EMBL" id="HBUF01279527">
    <property type="protein sequence ID" value="CAG6687013.1"/>
    <property type="molecule type" value="Transcribed_RNA"/>
</dbReference>
<dbReference type="Pfam" id="PF09769">
    <property type="entry name" value="ApoO"/>
    <property type="match status" value="1"/>
</dbReference>
<keyword evidence="5 7" id="KW-0496">Mitochondrion</keyword>
<evidence type="ECO:0000256" key="6">
    <source>
        <dbReference type="ARBA" id="ARBA00023136"/>
    </source>
</evidence>
<name>A0A8D8THC1_9HEMI</name>
<keyword evidence="7" id="KW-0999">Mitochondrion inner membrane</keyword>
<proteinExistence type="inferred from homology"/>
<comment type="function">
    <text evidence="7">Component of the MICOS complex, a large protein complex of the mitochondrial inner membrane that plays crucial roles in the maintenance of crista junctions, inner membrane architecture, and formation of contact sites to the outer membrane.</text>
</comment>
<keyword evidence="3" id="KW-0812">Transmembrane</keyword>
<evidence type="ECO:0000256" key="8">
    <source>
        <dbReference type="SAM" id="SignalP"/>
    </source>
</evidence>
<evidence type="ECO:0000313" key="9">
    <source>
        <dbReference type="EMBL" id="CAG6687016.1"/>
    </source>
</evidence>
<evidence type="ECO:0000256" key="1">
    <source>
        <dbReference type="ARBA" id="ARBA00004325"/>
    </source>
</evidence>
<dbReference type="AlphaFoldDB" id="A0A8D8THC1"/>
<evidence type="ECO:0000256" key="2">
    <source>
        <dbReference type="ARBA" id="ARBA00010904"/>
    </source>
</evidence>
<feature type="signal peptide" evidence="8">
    <location>
        <begin position="1"/>
        <end position="28"/>
    </location>
</feature>
<comment type="similarity">
    <text evidence="2">Belongs to the apolipoprotein O/MICOS complex subunit Mic27 family.</text>
</comment>
<dbReference type="EMBL" id="HBUF01042494">
    <property type="protein sequence ID" value="CAG6618490.1"/>
    <property type="molecule type" value="Transcribed_RNA"/>
</dbReference>
<keyword evidence="6" id="KW-0472">Membrane</keyword>
<reference evidence="9" key="1">
    <citation type="submission" date="2021-05" db="EMBL/GenBank/DDBJ databases">
        <authorList>
            <person name="Alioto T."/>
            <person name="Alioto T."/>
            <person name="Gomez Garrido J."/>
        </authorList>
    </citation>
    <scope>NUCLEOTIDE SEQUENCE</scope>
</reference>
<dbReference type="InterPro" id="IPR033182">
    <property type="entry name" value="MIC26/MIC27_animal"/>
</dbReference>
<organism evidence="9">
    <name type="scientific">Cacopsylla melanoneura</name>
    <dbReference type="NCBI Taxonomy" id="428564"/>
    <lineage>
        <taxon>Eukaryota</taxon>
        <taxon>Metazoa</taxon>
        <taxon>Ecdysozoa</taxon>
        <taxon>Arthropoda</taxon>
        <taxon>Hexapoda</taxon>
        <taxon>Insecta</taxon>
        <taxon>Pterygota</taxon>
        <taxon>Neoptera</taxon>
        <taxon>Paraneoptera</taxon>
        <taxon>Hemiptera</taxon>
        <taxon>Sternorrhyncha</taxon>
        <taxon>Psylloidea</taxon>
        <taxon>Psyllidae</taxon>
        <taxon>Psyllinae</taxon>
        <taxon>Cacopsylla</taxon>
    </lineage>
</organism>
<dbReference type="EMBL" id="HBUF01279532">
    <property type="protein sequence ID" value="CAG6687018.1"/>
    <property type="molecule type" value="Transcribed_RNA"/>
</dbReference>
<keyword evidence="4" id="KW-1133">Transmembrane helix</keyword>
<dbReference type="EMBL" id="HBUF01279530">
    <property type="protein sequence ID" value="CAG6687016.1"/>
    <property type="molecule type" value="Transcribed_RNA"/>
</dbReference>
<dbReference type="EMBL" id="HBUF01042492">
    <property type="protein sequence ID" value="CAG6618488.1"/>
    <property type="molecule type" value="Transcribed_RNA"/>
</dbReference>
<sequence length="242" mass="26273">MFSKVLKVFLPTSPFLLAATPVVGSSEANPPPQLEEKKIKRSELPIYPKEECECKKAPLVLKEESNAMLEGISVVRKEIQGLFGQSGDVINRGVLFINTGIAHTSAQIDFLRDEDNIFPRIGAITGGTLLGLLFAIRKGFFKKLIYATTGGLTMASVCYPKEADEYSAIAFVEAKKYTLVGYHFLNGVSKDLIGYEFPELSSLTEASPSKPVLKEPTPSSKPLAALLTLPAPPLEVPESKAK</sequence>
<protein>
    <recommendedName>
        <fullName evidence="7">MICOS complex subunit</fullName>
    </recommendedName>
</protein>
<accession>A0A8D8THC1</accession>
<evidence type="ECO:0000256" key="7">
    <source>
        <dbReference type="RuleBase" id="RU363021"/>
    </source>
</evidence>
<evidence type="ECO:0000256" key="3">
    <source>
        <dbReference type="ARBA" id="ARBA00022692"/>
    </source>
</evidence>
<evidence type="ECO:0000256" key="4">
    <source>
        <dbReference type="ARBA" id="ARBA00022989"/>
    </source>
</evidence>
<keyword evidence="8" id="KW-0732">Signal</keyword>
<evidence type="ECO:0000256" key="5">
    <source>
        <dbReference type="ARBA" id="ARBA00023128"/>
    </source>
</evidence>
<dbReference type="InterPro" id="IPR019166">
    <property type="entry name" value="MIC26/MIC27"/>
</dbReference>
<dbReference type="GO" id="GO:0042407">
    <property type="term" value="P:cristae formation"/>
    <property type="evidence" value="ECO:0007669"/>
    <property type="project" value="InterPro"/>
</dbReference>
<comment type="subcellular location">
    <subcellularLocation>
        <location evidence="7">Mitochondrion inner membrane</location>
    </subcellularLocation>
    <subcellularLocation>
        <location evidence="1">Mitochondrion membrane</location>
    </subcellularLocation>
</comment>